<protein>
    <submittedName>
        <fullName evidence="2">Uncharacterized protein</fullName>
    </submittedName>
</protein>
<feature type="compositionally biased region" description="Polar residues" evidence="1">
    <location>
        <begin position="61"/>
        <end position="79"/>
    </location>
</feature>
<dbReference type="EMBL" id="BTSY01000005">
    <property type="protein sequence ID" value="GMT29408.1"/>
    <property type="molecule type" value="Genomic_DNA"/>
</dbReference>
<sequence length="137" mass="15565">NSRDSNRRSIQFIDEERFELDEMDDDDDPPSSATAVSFRLHQGAESVEYTDAPREFARSGSRVSRNSTPLSKFASDSSINEIVKRDSSKSLHALGVVYHAIQKRDSVRRSLSFRRQRPSANMSAKRRNFLPAYPTVV</sequence>
<gene>
    <name evidence="2" type="ORF">PFISCL1PPCAC_20705</name>
</gene>
<evidence type="ECO:0000313" key="2">
    <source>
        <dbReference type="EMBL" id="GMT29408.1"/>
    </source>
</evidence>
<comment type="caution">
    <text evidence="2">The sequence shown here is derived from an EMBL/GenBank/DDBJ whole genome shotgun (WGS) entry which is preliminary data.</text>
</comment>
<keyword evidence="3" id="KW-1185">Reference proteome</keyword>
<organism evidence="2 3">
    <name type="scientific">Pristionchus fissidentatus</name>
    <dbReference type="NCBI Taxonomy" id="1538716"/>
    <lineage>
        <taxon>Eukaryota</taxon>
        <taxon>Metazoa</taxon>
        <taxon>Ecdysozoa</taxon>
        <taxon>Nematoda</taxon>
        <taxon>Chromadorea</taxon>
        <taxon>Rhabditida</taxon>
        <taxon>Rhabditina</taxon>
        <taxon>Diplogasteromorpha</taxon>
        <taxon>Diplogasteroidea</taxon>
        <taxon>Neodiplogasteridae</taxon>
        <taxon>Pristionchus</taxon>
    </lineage>
</organism>
<evidence type="ECO:0000256" key="1">
    <source>
        <dbReference type="SAM" id="MobiDB-lite"/>
    </source>
</evidence>
<feature type="region of interest" description="Disordered" evidence="1">
    <location>
        <begin position="49"/>
        <end position="79"/>
    </location>
</feature>
<proteinExistence type="predicted"/>
<evidence type="ECO:0000313" key="3">
    <source>
        <dbReference type="Proteomes" id="UP001432322"/>
    </source>
</evidence>
<dbReference type="Proteomes" id="UP001432322">
    <property type="component" value="Unassembled WGS sequence"/>
</dbReference>
<dbReference type="AlphaFoldDB" id="A0AAV5WFE8"/>
<accession>A0AAV5WFE8</accession>
<feature type="non-terminal residue" evidence="2">
    <location>
        <position position="1"/>
    </location>
</feature>
<reference evidence="2" key="1">
    <citation type="submission" date="2023-10" db="EMBL/GenBank/DDBJ databases">
        <title>Genome assembly of Pristionchus species.</title>
        <authorList>
            <person name="Yoshida K."/>
            <person name="Sommer R.J."/>
        </authorList>
    </citation>
    <scope>NUCLEOTIDE SEQUENCE</scope>
    <source>
        <strain evidence="2">RS5133</strain>
    </source>
</reference>
<name>A0AAV5WFE8_9BILA</name>